<proteinExistence type="predicted"/>
<name>A0A5B7JLH5_PORTR</name>
<sequence length="77" mass="8373">MDTRLAGRTQDLLYIIIIGSHYSPQQHKGLAPLSLHSSLSPSRGFHFASDNFSHLVSQLACLSTPSASSCVPLYTSR</sequence>
<protein>
    <submittedName>
        <fullName evidence="1">Uncharacterized protein</fullName>
    </submittedName>
</protein>
<comment type="caution">
    <text evidence="1">The sequence shown here is derived from an EMBL/GenBank/DDBJ whole genome shotgun (WGS) entry which is preliminary data.</text>
</comment>
<evidence type="ECO:0000313" key="2">
    <source>
        <dbReference type="Proteomes" id="UP000324222"/>
    </source>
</evidence>
<keyword evidence="2" id="KW-1185">Reference proteome</keyword>
<evidence type="ECO:0000313" key="1">
    <source>
        <dbReference type="EMBL" id="MPC95455.1"/>
    </source>
</evidence>
<organism evidence="1 2">
    <name type="scientific">Portunus trituberculatus</name>
    <name type="common">Swimming crab</name>
    <name type="synonym">Neptunus trituberculatus</name>
    <dbReference type="NCBI Taxonomy" id="210409"/>
    <lineage>
        <taxon>Eukaryota</taxon>
        <taxon>Metazoa</taxon>
        <taxon>Ecdysozoa</taxon>
        <taxon>Arthropoda</taxon>
        <taxon>Crustacea</taxon>
        <taxon>Multicrustacea</taxon>
        <taxon>Malacostraca</taxon>
        <taxon>Eumalacostraca</taxon>
        <taxon>Eucarida</taxon>
        <taxon>Decapoda</taxon>
        <taxon>Pleocyemata</taxon>
        <taxon>Brachyura</taxon>
        <taxon>Eubrachyura</taxon>
        <taxon>Portunoidea</taxon>
        <taxon>Portunidae</taxon>
        <taxon>Portuninae</taxon>
        <taxon>Portunus</taxon>
    </lineage>
</organism>
<accession>A0A5B7JLH5</accession>
<dbReference type="AlphaFoldDB" id="A0A5B7JLH5"/>
<gene>
    <name evidence="1" type="ORF">E2C01_090667</name>
</gene>
<dbReference type="Proteomes" id="UP000324222">
    <property type="component" value="Unassembled WGS sequence"/>
</dbReference>
<reference evidence="1 2" key="1">
    <citation type="submission" date="2019-05" db="EMBL/GenBank/DDBJ databases">
        <title>Another draft genome of Portunus trituberculatus and its Hox gene families provides insights of decapod evolution.</title>
        <authorList>
            <person name="Jeong J.-H."/>
            <person name="Song I."/>
            <person name="Kim S."/>
            <person name="Choi T."/>
            <person name="Kim D."/>
            <person name="Ryu S."/>
            <person name="Kim W."/>
        </authorList>
    </citation>
    <scope>NUCLEOTIDE SEQUENCE [LARGE SCALE GENOMIC DNA]</scope>
    <source>
        <tissue evidence="1">Muscle</tissue>
    </source>
</reference>
<dbReference type="EMBL" id="VSRR010102308">
    <property type="protein sequence ID" value="MPC95455.1"/>
    <property type="molecule type" value="Genomic_DNA"/>
</dbReference>